<name>A0A251V073_HELAN</name>
<evidence type="ECO:0000256" key="3">
    <source>
        <dbReference type="ARBA" id="ARBA00022989"/>
    </source>
</evidence>
<evidence type="ECO:0000313" key="7">
    <source>
        <dbReference type="EMBL" id="OTG28679.1"/>
    </source>
</evidence>
<dbReference type="GO" id="GO:0005262">
    <property type="term" value="F:calcium channel activity"/>
    <property type="evidence" value="ECO:0000318"/>
    <property type="project" value="GO_Central"/>
</dbReference>
<dbReference type="PANTHER" id="PTHR23291:SF95">
    <property type="entry name" value="BAX INHIBITOR 1-RELATED PROTEIN-RELATED"/>
    <property type="match status" value="1"/>
</dbReference>
<dbReference type="PANTHER" id="PTHR23291">
    <property type="entry name" value="BAX INHIBITOR-RELATED"/>
    <property type="match status" value="1"/>
</dbReference>
<keyword evidence="2 5" id="KW-0812">Transmembrane</keyword>
<protein>
    <submittedName>
        <fullName evidence="7">Putative bax inhibitor 1-related protein</fullName>
    </submittedName>
</protein>
<evidence type="ECO:0000256" key="5">
    <source>
        <dbReference type="RuleBase" id="RU004379"/>
    </source>
</evidence>
<organism evidence="7 8">
    <name type="scientific">Helianthus annuus</name>
    <name type="common">Common sunflower</name>
    <dbReference type="NCBI Taxonomy" id="4232"/>
    <lineage>
        <taxon>Eukaryota</taxon>
        <taxon>Viridiplantae</taxon>
        <taxon>Streptophyta</taxon>
        <taxon>Embryophyta</taxon>
        <taxon>Tracheophyta</taxon>
        <taxon>Spermatophyta</taxon>
        <taxon>Magnoliopsida</taxon>
        <taxon>eudicotyledons</taxon>
        <taxon>Gunneridae</taxon>
        <taxon>Pentapetalae</taxon>
        <taxon>asterids</taxon>
        <taxon>campanulids</taxon>
        <taxon>Asterales</taxon>
        <taxon>Asteraceae</taxon>
        <taxon>Asteroideae</taxon>
        <taxon>Heliantheae alliance</taxon>
        <taxon>Heliantheae</taxon>
        <taxon>Helianthus</taxon>
    </lineage>
</organism>
<reference evidence="7" key="2">
    <citation type="submission" date="2017-02" db="EMBL/GenBank/DDBJ databases">
        <title>Sunflower complete genome.</title>
        <authorList>
            <person name="Langlade N."/>
            <person name="Munos S."/>
        </authorList>
    </citation>
    <scope>NUCLEOTIDE SEQUENCE [LARGE SCALE GENOMIC DNA]</scope>
    <source>
        <tissue evidence="7">Leaves</tissue>
    </source>
</reference>
<evidence type="ECO:0000313" key="6">
    <source>
        <dbReference type="EMBL" id="KAF5810642.1"/>
    </source>
</evidence>
<dbReference type="EMBL" id="MNCJ02000319">
    <property type="protein sequence ID" value="KAF5810642.1"/>
    <property type="molecule type" value="Genomic_DNA"/>
</dbReference>
<keyword evidence="4 5" id="KW-0472">Membrane</keyword>
<gene>
    <name evidence="7" type="ORF">HannXRQ_Chr04g0113951</name>
    <name evidence="6" type="ORF">HanXRQr2_Chr04g0172021</name>
</gene>
<evidence type="ECO:0000256" key="4">
    <source>
        <dbReference type="ARBA" id="ARBA00023136"/>
    </source>
</evidence>
<evidence type="ECO:0000256" key="1">
    <source>
        <dbReference type="ARBA" id="ARBA00004141"/>
    </source>
</evidence>
<comment type="subcellular location">
    <subcellularLocation>
        <location evidence="1">Membrane</location>
        <topology evidence="1">Multi-pass membrane protein</topology>
    </subcellularLocation>
</comment>
<dbReference type="InterPro" id="IPR006214">
    <property type="entry name" value="Bax_inhibitor_1-related"/>
</dbReference>
<dbReference type="GO" id="GO:0030968">
    <property type="term" value="P:endoplasmic reticulum unfolded protein response"/>
    <property type="evidence" value="ECO:0000318"/>
    <property type="project" value="GO_Central"/>
</dbReference>
<dbReference type="Gramene" id="mRNA:HanXRQr2_Chr04g0172021">
    <property type="protein sequence ID" value="mRNA:HanXRQr2_Chr04g0172021"/>
    <property type="gene ID" value="HanXRQr2_Chr04g0172021"/>
</dbReference>
<feature type="transmembrane region" description="Helical" evidence="5">
    <location>
        <begin position="98"/>
        <end position="118"/>
    </location>
</feature>
<reference evidence="6 8" key="1">
    <citation type="journal article" date="2017" name="Nature">
        <title>The sunflower genome provides insights into oil metabolism, flowering and Asterid evolution.</title>
        <authorList>
            <person name="Badouin H."/>
            <person name="Gouzy J."/>
            <person name="Grassa C.J."/>
            <person name="Murat F."/>
            <person name="Staton S.E."/>
            <person name="Cottret L."/>
            <person name="Lelandais-Briere C."/>
            <person name="Owens G.L."/>
            <person name="Carrere S."/>
            <person name="Mayjonade B."/>
            <person name="Legrand L."/>
            <person name="Gill N."/>
            <person name="Kane N.C."/>
            <person name="Bowers J.E."/>
            <person name="Hubner S."/>
            <person name="Bellec A."/>
            <person name="Berard A."/>
            <person name="Berges H."/>
            <person name="Blanchet N."/>
            <person name="Boniface M.C."/>
            <person name="Brunel D."/>
            <person name="Catrice O."/>
            <person name="Chaidir N."/>
            <person name="Claudel C."/>
            <person name="Donnadieu C."/>
            <person name="Faraut T."/>
            <person name="Fievet G."/>
            <person name="Helmstetter N."/>
            <person name="King M."/>
            <person name="Knapp S.J."/>
            <person name="Lai Z."/>
            <person name="Le Paslier M.C."/>
            <person name="Lippi Y."/>
            <person name="Lorenzon L."/>
            <person name="Mandel J.R."/>
            <person name="Marage G."/>
            <person name="Marchand G."/>
            <person name="Marquand E."/>
            <person name="Bret-Mestries E."/>
            <person name="Morien E."/>
            <person name="Nambeesan S."/>
            <person name="Nguyen T."/>
            <person name="Pegot-Espagnet P."/>
            <person name="Pouilly N."/>
            <person name="Raftis F."/>
            <person name="Sallet E."/>
            <person name="Schiex T."/>
            <person name="Thomas J."/>
            <person name="Vandecasteele C."/>
            <person name="Vares D."/>
            <person name="Vear F."/>
            <person name="Vautrin S."/>
            <person name="Crespi M."/>
            <person name="Mangin B."/>
            <person name="Burke J.M."/>
            <person name="Salse J."/>
            <person name="Munos S."/>
            <person name="Vincourt P."/>
            <person name="Rieseberg L.H."/>
            <person name="Langlade N.B."/>
        </authorList>
    </citation>
    <scope>NUCLEOTIDE SEQUENCE [LARGE SCALE GENOMIC DNA]</scope>
    <source>
        <strain evidence="8">cv. SF193</strain>
        <tissue evidence="6">Leaves</tissue>
    </source>
</reference>
<dbReference type="Pfam" id="PF01027">
    <property type="entry name" value="Bax1-I"/>
    <property type="match status" value="1"/>
</dbReference>
<sequence>MSDETLLKTNIESGTSESLYPTMVESPDLRWSFIRKVYSIVAIQLLFTAGVGAAVVSYHPFVTFMTTTILGIACYVFIILSTCITLWPLYYYSQRHPVNYVLLGIFTLGFSFAVGMSCAFTSVRVVLIAFILTSVVVVSESHIIHILGGKKSYEFWAFFLCGLIVVLIVAPFIQIFFALVKIRMMIYASFCYNLLWLHCHRYRIGDQEIHV</sequence>
<reference evidence="6" key="3">
    <citation type="submission" date="2020-06" db="EMBL/GenBank/DDBJ databases">
        <title>Helianthus annuus Genome sequencing and assembly Release 2.</title>
        <authorList>
            <person name="Gouzy J."/>
            <person name="Langlade N."/>
            <person name="Munos S."/>
        </authorList>
    </citation>
    <scope>NUCLEOTIDE SEQUENCE</scope>
    <source>
        <tissue evidence="6">Leaves</tissue>
    </source>
</reference>
<proteinExistence type="inferred from homology"/>
<feature type="transmembrane region" description="Helical" evidence="5">
    <location>
        <begin position="37"/>
        <end position="58"/>
    </location>
</feature>
<dbReference type="InParanoid" id="A0A251V073"/>
<comment type="similarity">
    <text evidence="5">Belongs to the BI1 family.</text>
</comment>
<dbReference type="OMA" id="SAECCEC"/>
<evidence type="ECO:0000256" key="2">
    <source>
        <dbReference type="ARBA" id="ARBA00022692"/>
    </source>
</evidence>
<dbReference type="OrthoDB" id="7933078at2759"/>
<feature type="transmembrane region" description="Helical" evidence="5">
    <location>
        <begin position="125"/>
        <end position="144"/>
    </location>
</feature>
<dbReference type="AlphaFoldDB" id="A0A251V073"/>
<keyword evidence="3 5" id="KW-1133">Transmembrane helix</keyword>
<evidence type="ECO:0000313" key="8">
    <source>
        <dbReference type="Proteomes" id="UP000215914"/>
    </source>
</evidence>
<feature type="transmembrane region" description="Helical" evidence="5">
    <location>
        <begin position="70"/>
        <end position="92"/>
    </location>
</feature>
<keyword evidence="8" id="KW-1185">Reference proteome</keyword>
<feature type="transmembrane region" description="Helical" evidence="5">
    <location>
        <begin position="156"/>
        <end position="180"/>
    </location>
</feature>
<accession>A0A251V073</accession>
<dbReference type="Proteomes" id="UP000215914">
    <property type="component" value="Chromosome 4"/>
</dbReference>
<dbReference type="EMBL" id="CM007893">
    <property type="protein sequence ID" value="OTG28679.1"/>
    <property type="molecule type" value="Genomic_DNA"/>
</dbReference>
<dbReference type="GO" id="GO:0016020">
    <property type="term" value="C:membrane"/>
    <property type="evidence" value="ECO:0000318"/>
    <property type="project" value="GO_Central"/>
</dbReference>